<feature type="domain" description="CREG-like beta-barrel" evidence="2">
    <location>
        <begin position="8"/>
        <end position="171"/>
    </location>
</feature>
<protein>
    <recommendedName>
        <fullName evidence="5">DUF2470 domain-containing protein</fullName>
    </recommendedName>
</protein>
<evidence type="ECO:0000259" key="2">
    <source>
        <dbReference type="Pfam" id="PF13883"/>
    </source>
</evidence>
<dbReference type="GO" id="GO:0005737">
    <property type="term" value="C:cytoplasm"/>
    <property type="evidence" value="ECO:0007669"/>
    <property type="project" value="UniProtKB-ARBA"/>
</dbReference>
<sequence>MMNFKLTSTEKARTVASTCTSATLCTLIPTNPDQEELSSVAGAPWGSYVDYILADDGSPVLLVNEDSQHTKFFHPSPSSPTPMVSLFMQLGGNPNSKQDVSRVTLTGSIQPVPSDDPALPSLRMRYSITHAYADRVLDSPKFSFYKVSPTQIYYVGGFGVMSKWVDVTDYKHASSDILSKDASSIIASLNSQHSEDNDNVATSILGCPSVESVRCTSIDRLGVDFRVTYKPGRKVVTDEFRIGFRIPIMSVEDAKSECLKVYQEAWEIKEGFVYDEGEDSEDDGIPVFKFASDGLA</sequence>
<evidence type="ECO:0000313" key="3">
    <source>
        <dbReference type="EMBL" id="GMI38104.1"/>
    </source>
</evidence>
<evidence type="ECO:0000259" key="1">
    <source>
        <dbReference type="Pfam" id="PF10615"/>
    </source>
</evidence>
<dbReference type="Gene3D" id="2.30.110.10">
    <property type="entry name" value="Electron Transport, Fmn-binding Protein, Chain A"/>
    <property type="match status" value="1"/>
</dbReference>
<dbReference type="InterPro" id="IPR012349">
    <property type="entry name" value="Split_barrel_FMN-bd"/>
</dbReference>
<dbReference type="InterPro" id="IPR019595">
    <property type="entry name" value="DUF2470"/>
</dbReference>
<accession>A0A9W7GAP2</accession>
<proteinExistence type="predicted"/>
<dbReference type="PANTHER" id="PTHR13343">
    <property type="entry name" value="CREG1 PROTEIN"/>
    <property type="match status" value="1"/>
</dbReference>
<evidence type="ECO:0008006" key="5">
    <source>
        <dbReference type="Google" id="ProtNLM"/>
    </source>
</evidence>
<dbReference type="InterPro" id="IPR037119">
    <property type="entry name" value="Haem_oxidase_HugZ-like_sf"/>
</dbReference>
<dbReference type="Pfam" id="PF10615">
    <property type="entry name" value="DUF2470"/>
    <property type="match status" value="1"/>
</dbReference>
<dbReference type="EMBL" id="BRYA01000081">
    <property type="protein sequence ID" value="GMI38104.1"/>
    <property type="molecule type" value="Genomic_DNA"/>
</dbReference>
<keyword evidence="4" id="KW-1185">Reference proteome</keyword>
<dbReference type="PANTHER" id="PTHR13343:SF24">
    <property type="entry name" value="OS07G0573800 PROTEIN"/>
    <property type="match status" value="1"/>
</dbReference>
<name>A0A9W7GAP2_9STRA</name>
<feature type="domain" description="DUF2470" evidence="1">
    <location>
        <begin position="183"/>
        <end position="257"/>
    </location>
</feature>
<dbReference type="Proteomes" id="UP001165065">
    <property type="component" value="Unassembled WGS sequence"/>
</dbReference>
<comment type="caution">
    <text evidence="3">The sequence shown here is derived from an EMBL/GenBank/DDBJ whole genome shotgun (WGS) entry which is preliminary data.</text>
</comment>
<dbReference type="InterPro" id="IPR055343">
    <property type="entry name" value="CREG_beta-barrel"/>
</dbReference>
<evidence type="ECO:0000313" key="4">
    <source>
        <dbReference type="Proteomes" id="UP001165065"/>
    </source>
</evidence>
<dbReference type="Gene3D" id="3.20.180.10">
    <property type="entry name" value="PNP-oxidase-like"/>
    <property type="match status" value="1"/>
</dbReference>
<organism evidence="3 4">
    <name type="scientific">Triparma columacea</name>
    <dbReference type="NCBI Taxonomy" id="722753"/>
    <lineage>
        <taxon>Eukaryota</taxon>
        <taxon>Sar</taxon>
        <taxon>Stramenopiles</taxon>
        <taxon>Ochrophyta</taxon>
        <taxon>Bolidophyceae</taxon>
        <taxon>Parmales</taxon>
        <taxon>Triparmaceae</taxon>
        <taxon>Triparma</taxon>
    </lineage>
</organism>
<dbReference type="AlphaFoldDB" id="A0A9W7GAP2"/>
<reference evidence="4" key="1">
    <citation type="journal article" date="2023" name="Commun. Biol.">
        <title>Genome analysis of Parmales, the sister group of diatoms, reveals the evolutionary specialization of diatoms from phago-mixotrophs to photoautotrophs.</title>
        <authorList>
            <person name="Ban H."/>
            <person name="Sato S."/>
            <person name="Yoshikawa S."/>
            <person name="Yamada K."/>
            <person name="Nakamura Y."/>
            <person name="Ichinomiya M."/>
            <person name="Sato N."/>
            <person name="Blanc-Mathieu R."/>
            <person name="Endo H."/>
            <person name="Kuwata A."/>
            <person name="Ogata H."/>
        </authorList>
    </citation>
    <scope>NUCLEOTIDE SEQUENCE [LARGE SCALE GENOMIC DNA]</scope>
</reference>
<dbReference type="SUPFAM" id="SSF50475">
    <property type="entry name" value="FMN-binding split barrel"/>
    <property type="match status" value="1"/>
</dbReference>
<dbReference type="OrthoDB" id="2138282at2759"/>
<dbReference type="Pfam" id="PF13883">
    <property type="entry name" value="CREG_beta-barrel"/>
    <property type="match status" value="1"/>
</dbReference>
<gene>
    <name evidence="3" type="ORF">TrCOL_g12405</name>
</gene>